<feature type="region of interest" description="Disordered" evidence="1">
    <location>
        <begin position="272"/>
        <end position="294"/>
    </location>
</feature>
<dbReference type="AlphaFoldDB" id="A0A2S8GET6"/>
<dbReference type="Proteomes" id="UP000239388">
    <property type="component" value="Unassembled WGS sequence"/>
</dbReference>
<dbReference type="OrthoDB" id="278943at2"/>
<reference evidence="2 3" key="1">
    <citation type="submission" date="2018-02" db="EMBL/GenBank/DDBJ databases">
        <title>Comparative genomes isolates from brazilian mangrove.</title>
        <authorList>
            <person name="Araujo J.E."/>
            <person name="Taketani R.G."/>
            <person name="Silva M.C.P."/>
            <person name="Loureco M.V."/>
            <person name="Andreote F.D."/>
        </authorList>
    </citation>
    <scope>NUCLEOTIDE SEQUENCE [LARGE SCALE GENOMIC DNA]</scope>
    <source>
        <strain evidence="2 3">NAP PRIS-MGV</strain>
    </source>
</reference>
<organism evidence="2 3">
    <name type="scientific">Blastopirellula marina</name>
    <dbReference type="NCBI Taxonomy" id="124"/>
    <lineage>
        <taxon>Bacteria</taxon>
        <taxon>Pseudomonadati</taxon>
        <taxon>Planctomycetota</taxon>
        <taxon>Planctomycetia</taxon>
        <taxon>Pirellulales</taxon>
        <taxon>Pirellulaceae</taxon>
        <taxon>Blastopirellula</taxon>
    </lineage>
</organism>
<evidence type="ECO:0000313" key="2">
    <source>
        <dbReference type="EMBL" id="PQO42771.1"/>
    </source>
</evidence>
<proteinExistence type="predicted"/>
<gene>
    <name evidence="2" type="ORF">C5Y98_01045</name>
</gene>
<comment type="caution">
    <text evidence="2">The sequence shown here is derived from an EMBL/GenBank/DDBJ whole genome shotgun (WGS) entry which is preliminary data.</text>
</comment>
<accession>A0A2S8GET6</accession>
<dbReference type="RefSeq" id="WP_105350743.1">
    <property type="nucleotide sequence ID" value="NZ_PUIB01000002.1"/>
</dbReference>
<evidence type="ECO:0000313" key="3">
    <source>
        <dbReference type="Proteomes" id="UP000239388"/>
    </source>
</evidence>
<protein>
    <submittedName>
        <fullName evidence="2">Uncharacterized protein</fullName>
    </submittedName>
</protein>
<name>A0A2S8GET6_9BACT</name>
<dbReference type="EMBL" id="PUIB01000002">
    <property type="protein sequence ID" value="PQO42771.1"/>
    <property type="molecule type" value="Genomic_DNA"/>
</dbReference>
<evidence type="ECO:0000256" key="1">
    <source>
        <dbReference type="SAM" id="MobiDB-lite"/>
    </source>
</evidence>
<sequence length="294" mass="32190">MKLKRLQSIWLLATLLVLAVTNVGRAQTGAVPLFTERLAPGAIGQLQNIKGRGIPGYVQPIKLVLPEGAQIAPVVDGNFTDDMPAPQTFGCLIGSVYRFRITQIPFQPGAELYPSVEVIDRTYPPAGLELQYPIPIHLTQEELQYALEGKFVTRVVYLENPRTAIPNQYKPSFQPWFEVEAGQDPIVTADALGRPVAILRLGSRRPTADDLPGEFTYQSPPIQLFGNVPAPPEGGVEIPMGPAPAADVPMRAQRPMMPQQYAVPPYAARPYPNASPYGMPPTNMPPQAMYPSQR</sequence>